<gene>
    <name evidence="3" type="ORF">D1013_01750</name>
</gene>
<feature type="domain" description="Fibronectin type-III" evidence="2">
    <location>
        <begin position="45"/>
        <end position="130"/>
    </location>
</feature>
<evidence type="ECO:0000259" key="2">
    <source>
        <dbReference type="PROSITE" id="PS50853"/>
    </source>
</evidence>
<feature type="region of interest" description="Disordered" evidence="1">
    <location>
        <begin position="415"/>
        <end position="446"/>
    </location>
</feature>
<dbReference type="EMBL" id="CP032050">
    <property type="protein sequence ID" value="AYN66193.1"/>
    <property type="molecule type" value="Genomic_DNA"/>
</dbReference>
<dbReference type="SUPFAM" id="SSF49265">
    <property type="entry name" value="Fibronectin type III"/>
    <property type="match status" value="5"/>
</dbReference>
<dbReference type="Pfam" id="PF06283">
    <property type="entry name" value="ThuA"/>
    <property type="match status" value="1"/>
</dbReference>
<accession>A0A3G2L1S6</accession>
<reference evidence="3 4" key="1">
    <citation type="submission" date="2018-08" db="EMBL/GenBank/DDBJ databases">
        <title>The reduced genetic potential of extracellular carbohydrate catabolism in Euzebyella marina RN62, a Flavobacteriia bacterium isolated from the hadal water.</title>
        <authorList>
            <person name="Xue C."/>
        </authorList>
    </citation>
    <scope>NUCLEOTIDE SEQUENCE [LARGE SCALE GENOMIC DNA]</scope>
    <source>
        <strain evidence="3 4">RN62</strain>
    </source>
</reference>
<dbReference type="InterPro" id="IPR036116">
    <property type="entry name" value="FN3_sf"/>
</dbReference>
<feature type="domain" description="Fibronectin type-III" evidence="2">
    <location>
        <begin position="133"/>
        <end position="236"/>
    </location>
</feature>
<name>A0A3G2L1S6_9FLAO</name>
<proteinExistence type="predicted"/>
<organism evidence="3 4">
    <name type="scientific">Euzebyella marina</name>
    <dbReference type="NCBI Taxonomy" id="1761453"/>
    <lineage>
        <taxon>Bacteria</taxon>
        <taxon>Pseudomonadati</taxon>
        <taxon>Bacteroidota</taxon>
        <taxon>Flavobacteriia</taxon>
        <taxon>Flavobacteriales</taxon>
        <taxon>Flavobacteriaceae</taxon>
        <taxon>Euzebyella</taxon>
    </lineage>
</organism>
<dbReference type="Proteomes" id="UP000276309">
    <property type="component" value="Chromosome"/>
</dbReference>
<dbReference type="AlphaFoldDB" id="A0A3G2L1S6"/>
<dbReference type="SMART" id="SM00060">
    <property type="entry name" value="FN3"/>
    <property type="match status" value="7"/>
</dbReference>
<feature type="domain" description="Fibronectin type-III" evidence="2">
    <location>
        <begin position="344"/>
        <end position="429"/>
    </location>
</feature>
<sequence>MKERPLFGLLSLTIILLSLIIVACQKDEEQPTEEMILPDIALPEPPKRLTANTVTDSSAVVTWEKSSNHEKVAYYVVYQDSIEVFRDTVTQYWAKSLKPETSYQFLVRTTDKTGNQSTFSEELLVVTKAMDSVPRDSVNIDSLNPFSVLLLTPKLKIDSIMPTSVQLSWSTDSNLSSVKEFKLFQDSTEVIALKETKYTVRDLLPESEYSYYVVAIDGQEKSTRPSNIVEIITKPAEAVVDTLPPPAPVGLRSTNTTSNSIDLSWNSMADSLQITAFRVYQDSILLGVVKDNLYQVKDLQPQNAYGFAVTAWDNEERESPFSEILRVTTLEDEVKDSVSTLPLPPDNLRVIEVGSESLSFEWSQPSDTLSVQEFRVFQDDVLIGSTSNTSFEVNSLSPKTTYSFTVSLVVEDGRESPKSENLSLTTEEESSSPEESAPPVPTSLSISNISSSSMELHWEITKDSAISVFKVYQDGIFKANTEKSPLNIIDLEAETTYRFSVTSIGENEQESDQSVTVEATTLAEVTSPNDEEPPTAPANLSSGQISENSITLTWEASSDNTTVASYLVYQNGTNITSVTSTSYQVTNLEAGTEYGFQIRAMDEAENMSEPSAELRVSTQPTVVEDTTPPSVPQNLTATETATTTVDLSWGSSSDDTEVMGYYIYQDNEQVTSATTTSTKITGLTPSTTYRFEISAYDAKGNESGKSLGISVLTLQEEEPETDKVLIFTKTVEFRHSSIEKGVATFQALGQSNDFEVVQTENSGDFNTTNLAQYKVVVFLNTTGDVLNSTQQTAFENYIRSGGSFMGVHAATDTEYDWSWYGQLVGAYFNGHPNIQEANLEVVNSSHSSTVHLPSIWTRTEEWYNFKDIYSGINPLIMLDESSYQGGTNGNYHPFSWYQEYDGGRVFYTAGGHSNAAYDEPNFRQHLLGGLFYCLER</sequence>
<evidence type="ECO:0000313" key="4">
    <source>
        <dbReference type="Proteomes" id="UP000276309"/>
    </source>
</evidence>
<dbReference type="OrthoDB" id="9808753at2"/>
<feature type="domain" description="Fibronectin type-III" evidence="2">
    <location>
        <begin position="536"/>
        <end position="621"/>
    </location>
</feature>
<keyword evidence="4" id="KW-1185">Reference proteome</keyword>
<dbReference type="InterPro" id="IPR003961">
    <property type="entry name" value="FN3_dom"/>
</dbReference>
<dbReference type="PANTHER" id="PTHR40469">
    <property type="entry name" value="SECRETED GLYCOSYL HYDROLASE"/>
    <property type="match status" value="1"/>
</dbReference>
<dbReference type="PROSITE" id="PS50853">
    <property type="entry name" value="FN3"/>
    <property type="match status" value="7"/>
</dbReference>
<dbReference type="RefSeq" id="WP_121847245.1">
    <property type="nucleotide sequence ID" value="NZ_CP032050.1"/>
</dbReference>
<dbReference type="SUPFAM" id="SSF52317">
    <property type="entry name" value="Class I glutamine amidotransferase-like"/>
    <property type="match status" value="1"/>
</dbReference>
<dbReference type="InterPro" id="IPR013783">
    <property type="entry name" value="Ig-like_fold"/>
</dbReference>
<dbReference type="CDD" id="cd00063">
    <property type="entry name" value="FN3"/>
    <property type="match status" value="6"/>
</dbReference>
<feature type="domain" description="Fibronectin type-III" evidence="2">
    <location>
        <begin position="440"/>
        <end position="524"/>
    </location>
</feature>
<dbReference type="Gene3D" id="2.60.40.10">
    <property type="entry name" value="Immunoglobulins"/>
    <property type="match status" value="7"/>
</dbReference>
<dbReference type="Pfam" id="PF00041">
    <property type="entry name" value="fn3"/>
    <property type="match status" value="6"/>
</dbReference>
<evidence type="ECO:0000256" key="1">
    <source>
        <dbReference type="SAM" id="MobiDB-lite"/>
    </source>
</evidence>
<feature type="domain" description="Fibronectin type-III" evidence="2">
    <location>
        <begin position="247"/>
        <end position="332"/>
    </location>
</feature>
<dbReference type="InterPro" id="IPR029010">
    <property type="entry name" value="ThuA-like"/>
</dbReference>
<evidence type="ECO:0000313" key="3">
    <source>
        <dbReference type="EMBL" id="AYN66193.1"/>
    </source>
</evidence>
<dbReference type="PANTHER" id="PTHR40469:SF2">
    <property type="entry name" value="GALACTOSE-BINDING DOMAIN-LIKE SUPERFAMILY PROTEIN"/>
    <property type="match status" value="1"/>
</dbReference>
<dbReference type="Gene3D" id="3.40.50.880">
    <property type="match status" value="1"/>
</dbReference>
<dbReference type="KEGG" id="emar:D1013_01750"/>
<dbReference type="PROSITE" id="PS51257">
    <property type="entry name" value="PROKAR_LIPOPROTEIN"/>
    <property type="match status" value="1"/>
</dbReference>
<feature type="domain" description="Fibronectin type-III" evidence="2">
    <location>
        <begin position="631"/>
        <end position="716"/>
    </location>
</feature>
<protein>
    <recommendedName>
        <fullName evidence="2">Fibronectin type-III domain-containing protein</fullName>
    </recommendedName>
</protein>
<dbReference type="InterPro" id="IPR029062">
    <property type="entry name" value="Class_I_gatase-like"/>
</dbReference>